<evidence type="ECO:0000313" key="3">
    <source>
        <dbReference type="Proteomes" id="UP001205861"/>
    </source>
</evidence>
<comment type="caution">
    <text evidence="2">The sequence shown here is derived from an EMBL/GenBank/DDBJ whole genome shotgun (WGS) entry which is preliminary data.</text>
</comment>
<dbReference type="InterPro" id="IPR036388">
    <property type="entry name" value="WH-like_DNA-bd_sf"/>
</dbReference>
<dbReference type="Gene3D" id="1.10.10.10">
    <property type="entry name" value="Winged helix-like DNA-binding domain superfamily/Winged helix DNA-binding domain"/>
    <property type="match status" value="1"/>
</dbReference>
<evidence type="ECO:0000256" key="1">
    <source>
        <dbReference type="SAM" id="MobiDB-lite"/>
    </source>
</evidence>
<proteinExistence type="predicted"/>
<gene>
    <name evidence="2" type="ORF">NX773_17985</name>
</gene>
<dbReference type="EMBL" id="JANUGV010000005">
    <property type="protein sequence ID" value="MCS0610061.1"/>
    <property type="molecule type" value="Genomic_DNA"/>
</dbReference>
<name>A0ABT2BNH7_9BURK</name>
<reference evidence="2 3" key="1">
    <citation type="submission" date="2022-08" db="EMBL/GenBank/DDBJ databases">
        <title>Reclassification of Massilia species as members of the genera Telluria, Duganella, Pseudoduganella, Mokoshia gen. nov. and Zemynaea gen. nov. using orthogonal and non-orthogonal genome-based approaches.</title>
        <authorList>
            <person name="Bowman J.P."/>
        </authorList>
    </citation>
    <scope>NUCLEOTIDE SEQUENCE [LARGE SCALE GENOMIC DNA]</scope>
    <source>
        <strain evidence="2 3">JCM 31607</strain>
    </source>
</reference>
<dbReference type="RefSeq" id="WP_258857676.1">
    <property type="nucleotide sequence ID" value="NZ_JANUGV010000005.1"/>
</dbReference>
<organism evidence="2 3">
    <name type="scientific">Massilia solisilvae</name>
    <dbReference type="NCBI Taxonomy" id="1811225"/>
    <lineage>
        <taxon>Bacteria</taxon>
        <taxon>Pseudomonadati</taxon>
        <taxon>Pseudomonadota</taxon>
        <taxon>Betaproteobacteria</taxon>
        <taxon>Burkholderiales</taxon>
        <taxon>Oxalobacteraceae</taxon>
        <taxon>Telluria group</taxon>
        <taxon>Massilia</taxon>
    </lineage>
</organism>
<dbReference type="Proteomes" id="UP001205861">
    <property type="component" value="Unassembled WGS sequence"/>
</dbReference>
<evidence type="ECO:0000313" key="2">
    <source>
        <dbReference type="EMBL" id="MCS0610061.1"/>
    </source>
</evidence>
<sequence>MSIRAMNWAWAQELPPTPKLILMALADAANDRDECWPGIPFIARKCCVSERTVQRVLQDFDATKLMSIEPQFDRRNGRRTSNKYRLNITPEAYPDNLSPLRQSKETAGGGLSGSMVSGPVTYVGDIAVSPPEPQHESEQQPLHIPNALSKLERQGVTSLARALPREDAQALLDELADALETATIRTNAMRWFRGLVTKYRKGQFVATGGVRVAARRARQEESSSVIPETTSRPTDPATAKQALAQIKGFIGSHHPTAHTTSVNHTKE</sequence>
<protein>
    <submittedName>
        <fullName evidence="2">Helix-turn-helix domain-containing protein</fullName>
    </submittedName>
</protein>
<feature type="region of interest" description="Disordered" evidence="1">
    <location>
        <begin position="219"/>
        <end position="239"/>
    </location>
</feature>
<accession>A0ABT2BNH7</accession>
<keyword evidence="3" id="KW-1185">Reference proteome</keyword>
<feature type="compositionally biased region" description="Polar residues" evidence="1">
    <location>
        <begin position="222"/>
        <end position="233"/>
    </location>
</feature>
<dbReference type="Pfam" id="PF13730">
    <property type="entry name" value="HTH_36"/>
    <property type="match status" value="1"/>
</dbReference>